<feature type="domain" description="NAD-dependent epimerase/dehydratase" evidence="1">
    <location>
        <begin position="7"/>
        <end position="216"/>
    </location>
</feature>
<dbReference type="Proteomes" id="UP001215503">
    <property type="component" value="Unassembled WGS sequence"/>
</dbReference>
<dbReference type="InterPro" id="IPR036291">
    <property type="entry name" value="NAD(P)-bd_dom_sf"/>
</dbReference>
<dbReference type="EMBL" id="JARHUD010000004">
    <property type="protein sequence ID" value="MDF2096099.1"/>
    <property type="molecule type" value="Genomic_DNA"/>
</dbReference>
<dbReference type="CDD" id="cd05271">
    <property type="entry name" value="NDUFA9_like_SDR_a"/>
    <property type="match status" value="1"/>
</dbReference>
<dbReference type="PANTHER" id="PTHR12126:SF11">
    <property type="entry name" value="NADH DEHYDROGENASE [UBIQUINONE] 1 ALPHA SUBCOMPLEX SUBUNIT 9, MITOCHONDRIAL"/>
    <property type="match status" value="1"/>
</dbReference>
<evidence type="ECO:0000313" key="2">
    <source>
        <dbReference type="EMBL" id="MDF2096099.1"/>
    </source>
</evidence>
<dbReference type="PANTHER" id="PTHR12126">
    <property type="entry name" value="NADH-UBIQUINONE OXIDOREDUCTASE 39 KDA SUBUNIT-RELATED"/>
    <property type="match status" value="1"/>
</dbReference>
<name>A0ABT5YPF5_9PROT</name>
<gene>
    <name evidence="2" type="ORF">P2G67_08935</name>
</gene>
<sequence>MLSQRCVTVFGGSGFIGRYVVARLADLGWTVRVAVRRPGRAEFLKPLGDVAQVVPLRCNLTNDAEVRNAVAGSDAVINLVGILQSHGKQSFDAVHVEGTRSIARAAAEAGITRFVQISALGASADSSSDYARSKAEAEQALLEIIPEAVVLRPSVVFGPEDSFFNRFASMARFSLVLPLIGGGKTRFQPVYVGDVADAVVAALTRRDAAGKIYELGGPKVYTFEELMRLMLGVIERRRCLVSLPWGLASRMGAVFQALPGAPLTRDQVEQLKSDNVVEEGRPGFAELGIDPHTVEVILPTYLDRYRRFGRAAGRLSPGGS</sequence>
<dbReference type="RefSeq" id="WP_275822164.1">
    <property type="nucleotide sequence ID" value="NZ_JARHUD010000004.1"/>
</dbReference>
<reference evidence="2 3" key="1">
    <citation type="submission" date="2023-03" db="EMBL/GenBank/DDBJ databases">
        <title>Fodinicurvata sp. CAU 1616 isolated from sea sendiment.</title>
        <authorList>
            <person name="Kim W."/>
        </authorList>
    </citation>
    <scope>NUCLEOTIDE SEQUENCE [LARGE SCALE GENOMIC DNA]</scope>
    <source>
        <strain evidence="2 3">CAU 1616</strain>
    </source>
</reference>
<dbReference type="Pfam" id="PF01370">
    <property type="entry name" value="Epimerase"/>
    <property type="match status" value="1"/>
</dbReference>
<keyword evidence="3" id="KW-1185">Reference proteome</keyword>
<organism evidence="2 3">
    <name type="scientific">Aquibaculum arenosum</name>
    <dbReference type="NCBI Taxonomy" id="3032591"/>
    <lineage>
        <taxon>Bacteria</taxon>
        <taxon>Pseudomonadati</taxon>
        <taxon>Pseudomonadota</taxon>
        <taxon>Alphaproteobacteria</taxon>
        <taxon>Rhodospirillales</taxon>
        <taxon>Rhodovibrionaceae</taxon>
        <taxon>Aquibaculum</taxon>
    </lineage>
</organism>
<protein>
    <submittedName>
        <fullName evidence="2">Complex I NDUFA9 subunit family protein</fullName>
    </submittedName>
</protein>
<accession>A0ABT5YPF5</accession>
<dbReference type="Gene3D" id="3.40.50.720">
    <property type="entry name" value="NAD(P)-binding Rossmann-like Domain"/>
    <property type="match status" value="1"/>
</dbReference>
<proteinExistence type="predicted"/>
<comment type="caution">
    <text evidence="2">The sequence shown here is derived from an EMBL/GenBank/DDBJ whole genome shotgun (WGS) entry which is preliminary data.</text>
</comment>
<dbReference type="InterPro" id="IPR051207">
    <property type="entry name" value="ComplexI_NDUFA9_subunit"/>
</dbReference>
<evidence type="ECO:0000313" key="3">
    <source>
        <dbReference type="Proteomes" id="UP001215503"/>
    </source>
</evidence>
<dbReference type="SUPFAM" id="SSF51735">
    <property type="entry name" value="NAD(P)-binding Rossmann-fold domains"/>
    <property type="match status" value="1"/>
</dbReference>
<evidence type="ECO:0000259" key="1">
    <source>
        <dbReference type="Pfam" id="PF01370"/>
    </source>
</evidence>
<dbReference type="InterPro" id="IPR001509">
    <property type="entry name" value="Epimerase_deHydtase"/>
</dbReference>